<dbReference type="STRING" id="320771.Cflav_PD0711"/>
<feature type="transmembrane region" description="Helical" evidence="1">
    <location>
        <begin position="6"/>
        <end position="25"/>
    </location>
</feature>
<name>B9XR63_PEDPL</name>
<reference evidence="2 3" key="1">
    <citation type="journal article" date="2011" name="J. Bacteriol.">
        <title>Genome sequence of 'Pedosphaera parvula' Ellin514, an aerobic Verrucomicrobial isolate from pasture soil.</title>
        <authorList>
            <person name="Kant R."/>
            <person name="van Passel M.W."/>
            <person name="Sangwan P."/>
            <person name="Palva A."/>
            <person name="Lucas S."/>
            <person name="Copeland A."/>
            <person name="Lapidus A."/>
            <person name="Glavina Del Rio T."/>
            <person name="Dalin E."/>
            <person name="Tice H."/>
            <person name="Bruce D."/>
            <person name="Goodwin L."/>
            <person name="Pitluck S."/>
            <person name="Chertkov O."/>
            <person name="Larimer F.W."/>
            <person name="Land M.L."/>
            <person name="Hauser L."/>
            <person name="Brettin T.S."/>
            <person name="Detter J.C."/>
            <person name="Han S."/>
            <person name="de Vos W.M."/>
            <person name="Janssen P.H."/>
            <person name="Smidt H."/>
        </authorList>
    </citation>
    <scope>NUCLEOTIDE SEQUENCE [LARGE SCALE GENOMIC DNA]</scope>
    <source>
        <strain evidence="2 3">Ellin514</strain>
    </source>
</reference>
<organism evidence="2 3">
    <name type="scientific">Pedosphaera parvula (strain Ellin514)</name>
    <dbReference type="NCBI Taxonomy" id="320771"/>
    <lineage>
        <taxon>Bacteria</taxon>
        <taxon>Pseudomonadati</taxon>
        <taxon>Verrucomicrobiota</taxon>
        <taxon>Pedosphaerae</taxon>
        <taxon>Pedosphaerales</taxon>
        <taxon>Pedosphaeraceae</taxon>
        <taxon>Pedosphaera</taxon>
    </lineage>
</organism>
<dbReference type="EMBL" id="ABOX02000060">
    <property type="protein sequence ID" value="EEF57676.1"/>
    <property type="molecule type" value="Genomic_DNA"/>
</dbReference>
<accession>B9XR63</accession>
<evidence type="ECO:0000313" key="3">
    <source>
        <dbReference type="Proteomes" id="UP000003688"/>
    </source>
</evidence>
<comment type="caution">
    <text evidence="2">The sequence shown here is derived from an EMBL/GenBank/DDBJ whole genome shotgun (WGS) entry which is preliminary data.</text>
</comment>
<gene>
    <name evidence="2" type="ORF">Cflav_PD0711</name>
</gene>
<proteinExistence type="predicted"/>
<evidence type="ECO:0000256" key="1">
    <source>
        <dbReference type="SAM" id="Phobius"/>
    </source>
</evidence>
<sequence length="489" mass="53515" precursor="true">MRLSKIWVGVALVVLLGGFFLFLFARGHQNFERKLADGTVLKLEKISYGKSDSFKPGGLIQQLKAILPKKFANMIFKSSPYSGSSRWWSGDLNDTNKNALYFWFTKRDGSFAGYADVQLGFAQILDEHGCIFVAATGGGESDGTIISNGYPAGFFAFQAFPRHEKTFRLRVYDRRQKFLAEFMVPNPVPIPIETQKWAAEPLPTTREASGVAFTLTGIHSTPADSFGNSLSLDLGGMPEVKTTFEISEGGKPTKAWQLLDANWSDASGNIASKWEPKTAFLCSKESAWKMQAKFFGSEESGYASNATWVVKGLKVPAPGEFVALVSTQQLQGVAVEAIALTGAGSVAYSNNVPIKASPPTGTKGYYSRSSSGGGFYTIYNIQSPSLHVAVRVSNLSAGQRLSVRATDDQGRKFYADEQQWGSGGSLNAANIHYFFQTYDQPLFLPLDLPKDSKTVDLTFTIHQARTAEFIVKPPVNNEDSSKQRVEKSP</sequence>
<evidence type="ECO:0000313" key="2">
    <source>
        <dbReference type="EMBL" id="EEF57676.1"/>
    </source>
</evidence>
<dbReference type="AlphaFoldDB" id="B9XR63"/>
<keyword evidence="1" id="KW-0472">Membrane</keyword>
<protein>
    <submittedName>
        <fullName evidence="2">Uncharacterized protein</fullName>
    </submittedName>
</protein>
<keyword evidence="1" id="KW-0812">Transmembrane</keyword>
<keyword evidence="1" id="KW-1133">Transmembrane helix</keyword>
<keyword evidence="3" id="KW-1185">Reference proteome</keyword>
<dbReference type="Proteomes" id="UP000003688">
    <property type="component" value="Unassembled WGS sequence"/>
</dbReference>